<name>A0A1I1TC62_9ACTN</name>
<evidence type="ECO:0000259" key="4">
    <source>
        <dbReference type="PROSITE" id="PS50977"/>
    </source>
</evidence>
<dbReference type="PANTHER" id="PTHR30055:SF235">
    <property type="entry name" value="TRANSCRIPTIONAL REGULATORY PROTEIN"/>
    <property type="match status" value="1"/>
</dbReference>
<proteinExistence type="predicted"/>
<feature type="domain" description="HTH tetR-type" evidence="4">
    <location>
        <begin position="32"/>
        <end position="92"/>
    </location>
</feature>
<dbReference type="PRINTS" id="PR00455">
    <property type="entry name" value="HTHTETR"/>
</dbReference>
<evidence type="ECO:0000256" key="1">
    <source>
        <dbReference type="ARBA" id="ARBA00023125"/>
    </source>
</evidence>
<dbReference type="STRING" id="910347.SAMN05421773_11938"/>
<dbReference type="GO" id="GO:0000976">
    <property type="term" value="F:transcription cis-regulatory region binding"/>
    <property type="evidence" value="ECO:0007669"/>
    <property type="project" value="TreeGrafter"/>
</dbReference>
<dbReference type="InterPro" id="IPR036271">
    <property type="entry name" value="Tet_transcr_reg_TetR-rel_C_sf"/>
</dbReference>
<dbReference type="PANTHER" id="PTHR30055">
    <property type="entry name" value="HTH-TYPE TRANSCRIPTIONAL REGULATOR RUTR"/>
    <property type="match status" value="1"/>
</dbReference>
<dbReference type="PROSITE" id="PS50977">
    <property type="entry name" value="HTH_TETR_2"/>
    <property type="match status" value="1"/>
</dbReference>
<keyword evidence="6" id="KW-1185">Reference proteome</keyword>
<dbReference type="AlphaFoldDB" id="A0A1I1TC62"/>
<sequence>MTAPPPAPSSGPSTPRRRGRPPRAGRTAADVPAARDRILDAARETFAAHGYDKASVRAIARRAEVDPALVHHYFGTKEQVFEAAVAKAAAPVLAGPSVLAEGDPREIGERMTRLFFSVWENPASREPLLAIIRSVVTHQTAARIFRQFITKNLVSRVAQRLPAPDIETRIELAVAQLVGVAMLRYVLRAEPLASAEAEDLIRRLSPVVQFHLAGGPPPLPPEH</sequence>
<dbReference type="InterPro" id="IPR009057">
    <property type="entry name" value="Homeodomain-like_sf"/>
</dbReference>
<dbReference type="InterPro" id="IPR001647">
    <property type="entry name" value="HTH_TetR"/>
</dbReference>
<dbReference type="Gene3D" id="1.10.10.60">
    <property type="entry name" value="Homeodomain-like"/>
    <property type="match status" value="1"/>
</dbReference>
<feature type="DNA-binding region" description="H-T-H motif" evidence="2">
    <location>
        <begin position="55"/>
        <end position="74"/>
    </location>
</feature>
<protein>
    <submittedName>
        <fullName evidence="5">DNA-binding transcriptional regulator, AcrR family</fullName>
    </submittedName>
</protein>
<dbReference type="InterPro" id="IPR050109">
    <property type="entry name" value="HTH-type_TetR-like_transc_reg"/>
</dbReference>
<dbReference type="RefSeq" id="WP_093841144.1">
    <property type="nucleotide sequence ID" value="NZ_FOLM01000019.1"/>
</dbReference>
<evidence type="ECO:0000313" key="5">
    <source>
        <dbReference type="EMBL" id="SFD56207.1"/>
    </source>
</evidence>
<evidence type="ECO:0000256" key="3">
    <source>
        <dbReference type="SAM" id="MobiDB-lite"/>
    </source>
</evidence>
<dbReference type="SUPFAM" id="SSF46689">
    <property type="entry name" value="Homeodomain-like"/>
    <property type="match status" value="1"/>
</dbReference>
<reference evidence="5 6" key="1">
    <citation type="submission" date="2016-10" db="EMBL/GenBank/DDBJ databases">
        <authorList>
            <person name="de Groot N.N."/>
        </authorList>
    </citation>
    <scope>NUCLEOTIDE SEQUENCE [LARGE SCALE GENOMIC DNA]</scope>
    <source>
        <strain evidence="5 6">CGMCC 4.5739</strain>
    </source>
</reference>
<keyword evidence="1 2" id="KW-0238">DNA-binding</keyword>
<evidence type="ECO:0000256" key="2">
    <source>
        <dbReference type="PROSITE-ProRule" id="PRU00335"/>
    </source>
</evidence>
<dbReference type="GO" id="GO:0003700">
    <property type="term" value="F:DNA-binding transcription factor activity"/>
    <property type="evidence" value="ECO:0007669"/>
    <property type="project" value="TreeGrafter"/>
</dbReference>
<dbReference type="InterPro" id="IPR041678">
    <property type="entry name" value="TetR_C_16"/>
</dbReference>
<accession>A0A1I1TC62</accession>
<dbReference type="Pfam" id="PF00440">
    <property type="entry name" value="TetR_N"/>
    <property type="match status" value="1"/>
</dbReference>
<dbReference type="Proteomes" id="UP000199207">
    <property type="component" value="Unassembled WGS sequence"/>
</dbReference>
<evidence type="ECO:0000313" key="6">
    <source>
        <dbReference type="Proteomes" id="UP000199207"/>
    </source>
</evidence>
<gene>
    <name evidence="5" type="ORF">SAMN05421773_11938</name>
</gene>
<organism evidence="5 6">
    <name type="scientific">Streptomyces aidingensis</name>
    <dbReference type="NCBI Taxonomy" id="910347"/>
    <lineage>
        <taxon>Bacteria</taxon>
        <taxon>Bacillati</taxon>
        <taxon>Actinomycetota</taxon>
        <taxon>Actinomycetes</taxon>
        <taxon>Kitasatosporales</taxon>
        <taxon>Streptomycetaceae</taxon>
        <taxon>Streptomyces</taxon>
    </lineage>
</organism>
<dbReference type="OrthoDB" id="3210235at2"/>
<dbReference type="EMBL" id="FOLM01000019">
    <property type="protein sequence ID" value="SFD56207.1"/>
    <property type="molecule type" value="Genomic_DNA"/>
</dbReference>
<dbReference type="SUPFAM" id="SSF48498">
    <property type="entry name" value="Tetracyclin repressor-like, C-terminal domain"/>
    <property type="match status" value="1"/>
</dbReference>
<dbReference type="Gene3D" id="1.10.357.10">
    <property type="entry name" value="Tetracycline Repressor, domain 2"/>
    <property type="match status" value="1"/>
</dbReference>
<dbReference type="Pfam" id="PF17920">
    <property type="entry name" value="TetR_C_16"/>
    <property type="match status" value="1"/>
</dbReference>
<feature type="region of interest" description="Disordered" evidence="3">
    <location>
        <begin position="1"/>
        <end position="32"/>
    </location>
</feature>